<feature type="chain" id="PRO_5043909447" evidence="1">
    <location>
        <begin position="27"/>
        <end position="84"/>
    </location>
</feature>
<evidence type="ECO:0000256" key="1">
    <source>
        <dbReference type="SAM" id="SignalP"/>
    </source>
</evidence>
<accession>A0AAV2D3P0</accession>
<organism evidence="2 3">
    <name type="scientific">Linum trigynum</name>
    <dbReference type="NCBI Taxonomy" id="586398"/>
    <lineage>
        <taxon>Eukaryota</taxon>
        <taxon>Viridiplantae</taxon>
        <taxon>Streptophyta</taxon>
        <taxon>Embryophyta</taxon>
        <taxon>Tracheophyta</taxon>
        <taxon>Spermatophyta</taxon>
        <taxon>Magnoliopsida</taxon>
        <taxon>eudicotyledons</taxon>
        <taxon>Gunneridae</taxon>
        <taxon>Pentapetalae</taxon>
        <taxon>rosids</taxon>
        <taxon>fabids</taxon>
        <taxon>Malpighiales</taxon>
        <taxon>Linaceae</taxon>
        <taxon>Linum</taxon>
    </lineage>
</organism>
<keyword evidence="3" id="KW-1185">Reference proteome</keyword>
<proteinExistence type="predicted"/>
<keyword evidence="1" id="KW-0732">Signal</keyword>
<protein>
    <submittedName>
        <fullName evidence="2">Uncharacterized protein</fullName>
    </submittedName>
</protein>
<dbReference type="AlphaFoldDB" id="A0AAV2D3P0"/>
<evidence type="ECO:0000313" key="3">
    <source>
        <dbReference type="Proteomes" id="UP001497516"/>
    </source>
</evidence>
<dbReference type="EMBL" id="OZ034815">
    <property type="protein sequence ID" value="CAL1366539.1"/>
    <property type="molecule type" value="Genomic_DNA"/>
</dbReference>
<sequence length="84" mass="8956">MEYASRKLVFVVALLIFAAGITNIGAEEGTGGNNDVVEIEVPTCKLTCLHPCHCQNERCVCNGGPLPRRAGSRSSFVAADQHLV</sequence>
<dbReference type="Proteomes" id="UP001497516">
    <property type="component" value="Chromosome 2"/>
</dbReference>
<feature type="signal peptide" evidence="1">
    <location>
        <begin position="1"/>
        <end position="26"/>
    </location>
</feature>
<name>A0AAV2D3P0_9ROSI</name>
<evidence type="ECO:0000313" key="2">
    <source>
        <dbReference type="EMBL" id="CAL1366539.1"/>
    </source>
</evidence>
<gene>
    <name evidence="2" type="ORF">LTRI10_LOCUS10683</name>
</gene>
<reference evidence="2 3" key="1">
    <citation type="submission" date="2024-04" db="EMBL/GenBank/DDBJ databases">
        <authorList>
            <person name="Fracassetti M."/>
        </authorList>
    </citation>
    <scope>NUCLEOTIDE SEQUENCE [LARGE SCALE GENOMIC DNA]</scope>
</reference>